<comment type="caution">
    <text evidence="2">The sequence shown here is derived from an EMBL/GenBank/DDBJ whole genome shotgun (WGS) entry which is preliminary data.</text>
</comment>
<gene>
    <name evidence="2" type="ORF">A3840_11280</name>
</gene>
<dbReference type="EMBL" id="LVVY01000087">
    <property type="protein sequence ID" value="OAM76987.1"/>
    <property type="molecule type" value="Genomic_DNA"/>
</dbReference>
<dbReference type="Gene3D" id="1.10.10.10">
    <property type="entry name" value="Winged helix-like DNA-binding domain superfamily/Winged helix DNA-binding domain"/>
    <property type="match status" value="1"/>
</dbReference>
<evidence type="ECO:0000313" key="3">
    <source>
        <dbReference type="Proteomes" id="UP000078389"/>
    </source>
</evidence>
<dbReference type="Proteomes" id="UP000078389">
    <property type="component" value="Unassembled WGS sequence"/>
</dbReference>
<dbReference type="Pfam" id="PF10983">
    <property type="entry name" value="DUF2793"/>
    <property type="match status" value="1"/>
</dbReference>
<accession>A0A178HWI1</accession>
<dbReference type="PROSITE" id="PS51688">
    <property type="entry name" value="ICA"/>
    <property type="match status" value="1"/>
</dbReference>
<sequence length="342" mass="36122">MDHTARLDLPFIMAGQALKHITHNEALDRLDILVQPIVQSASLATPPAAPLPGEAWIVPAGATGVWSGHGGEIAAFQAGAWRFYDPAQGWQVFDRAAEALLIYSGAAWVAVAATGAGLPQLGVNTSADATNRLAVAAEATLLTHAGAGHQVKVNKGAAAQTASLLFQSNWSGRAEMGLMGDDNWRIKVSPDGSTWRDAITVNAATGAASFVAAPRPAADNTLSLGASSARWSAIWAATGTIQTSDARLKKDIAPSDLGLDFVRALNPVRFAWIEDDGRIHYGLIAQEVAETLAGKSFGGHVLENDRHALRYDQFIAPLIKAVQELAAKMEDLAEAVEELERP</sequence>
<dbReference type="Pfam" id="PF13884">
    <property type="entry name" value="Peptidase_S74"/>
    <property type="match status" value="1"/>
</dbReference>
<evidence type="ECO:0000259" key="1">
    <source>
        <dbReference type="PROSITE" id="PS51688"/>
    </source>
</evidence>
<dbReference type="RefSeq" id="WP_067456442.1">
    <property type="nucleotide sequence ID" value="NZ_LVVY01000087.1"/>
</dbReference>
<proteinExistence type="predicted"/>
<reference evidence="2 3" key="1">
    <citation type="submission" date="2016-03" db="EMBL/GenBank/DDBJ databases">
        <title>Genome sequencing of Devosia sp. S37.</title>
        <authorList>
            <person name="Mohd Nor M."/>
        </authorList>
    </citation>
    <scope>NUCLEOTIDE SEQUENCE [LARGE SCALE GENOMIC DNA]</scope>
    <source>
        <strain evidence="2 3">S37</strain>
    </source>
</reference>
<protein>
    <recommendedName>
        <fullName evidence="1">Peptidase S74 domain-containing protein</fullName>
    </recommendedName>
</protein>
<evidence type="ECO:0000313" key="2">
    <source>
        <dbReference type="EMBL" id="OAM76987.1"/>
    </source>
</evidence>
<keyword evidence="3" id="KW-1185">Reference proteome</keyword>
<name>A0A178HWI1_9HYPH</name>
<dbReference type="AlphaFoldDB" id="A0A178HWI1"/>
<dbReference type="InterPro" id="IPR030392">
    <property type="entry name" value="S74_ICA"/>
</dbReference>
<dbReference type="STRING" id="1770058.A3840_11280"/>
<dbReference type="OrthoDB" id="564699at2"/>
<organism evidence="2 3">
    <name type="scientific">Devosia elaeis</name>
    <dbReference type="NCBI Taxonomy" id="1770058"/>
    <lineage>
        <taxon>Bacteria</taxon>
        <taxon>Pseudomonadati</taxon>
        <taxon>Pseudomonadota</taxon>
        <taxon>Alphaproteobacteria</taxon>
        <taxon>Hyphomicrobiales</taxon>
        <taxon>Devosiaceae</taxon>
        <taxon>Devosia</taxon>
    </lineage>
</organism>
<feature type="domain" description="Peptidase S74" evidence="1">
    <location>
        <begin position="244"/>
        <end position="336"/>
    </location>
</feature>
<dbReference type="InterPro" id="IPR021251">
    <property type="entry name" value="DUF2793"/>
</dbReference>
<dbReference type="InterPro" id="IPR036388">
    <property type="entry name" value="WH-like_DNA-bd_sf"/>
</dbReference>